<dbReference type="InterPro" id="IPR023494">
    <property type="entry name" value="Cyt_c_bgen_Ccs1/CcsB/ResB"/>
</dbReference>
<dbReference type="EMBL" id="JAYGHY010000074">
    <property type="protein sequence ID" value="MEA5443877.1"/>
    <property type="molecule type" value="Genomic_DNA"/>
</dbReference>
<name>A0ABU5T0R2_9CYAN</name>
<feature type="transmembrane region" description="Helical" evidence="7">
    <location>
        <begin position="80"/>
        <end position="99"/>
    </location>
</feature>
<dbReference type="Pfam" id="PF05140">
    <property type="entry name" value="ResB"/>
    <property type="match status" value="2"/>
</dbReference>
<evidence type="ECO:0000313" key="9">
    <source>
        <dbReference type="EMBL" id="MEA5443877.1"/>
    </source>
</evidence>
<dbReference type="PANTHER" id="PTHR31566">
    <property type="entry name" value="CYTOCHROME C BIOGENESIS PROTEIN CCS1, CHLOROPLASTIC"/>
    <property type="match status" value="1"/>
</dbReference>
<dbReference type="RefSeq" id="WP_323357834.1">
    <property type="nucleotide sequence ID" value="NZ_JAYGHY010000074.1"/>
</dbReference>
<gene>
    <name evidence="6" type="primary">ccsB</name>
    <name evidence="6" type="synonym">ccs1</name>
    <name evidence="9" type="ORF">VB739_15065</name>
</gene>
<proteinExistence type="inferred from homology"/>
<dbReference type="InterPro" id="IPR007816">
    <property type="entry name" value="ResB-like_domain"/>
</dbReference>
<sequence>MTSTTAAPWRPLQRLAGWISDLRLAIALLLVIALASGIGTAIPQKEEAAFYHQLYDPKPWLGLLGGDGVLRLQLDHVYSSGWFLGLLAWLGLSLILCSWRRQWPALQASLRWIDYRSPRQLSKLSVAETLVTAEPVAGLERLEADLRDSGWQIRRQDDRLAARRGVLGRVGPLLVHAGMVVLMVGAAWGALGGQRLERFLAPGRELELLDSRGSTQVTLALDDFRIQRDPAGRPEQFSSSLRLIPPTDTAPPTEAAISVNHPLRYRGMTLYQADWSLATISLQLGRSPVLELPLQSFPQLGDQLWGLVLPTRPDGSEPVLLSLTSEQGPVQVFGPDGEALAQLVPGGEAQEVKGLPIRVASVLPASGILLKRDPGVPLVYSGFAIALLGGGLSLVATRQLWAIADGAGGRLHVAGLCNRNLTAFASELPALLQRLEPQP</sequence>
<evidence type="ECO:0000256" key="2">
    <source>
        <dbReference type="ARBA" id="ARBA00022692"/>
    </source>
</evidence>
<keyword evidence="6" id="KW-0793">Thylakoid</keyword>
<evidence type="ECO:0000256" key="1">
    <source>
        <dbReference type="ARBA" id="ARBA00004141"/>
    </source>
</evidence>
<evidence type="ECO:0000256" key="3">
    <source>
        <dbReference type="ARBA" id="ARBA00022748"/>
    </source>
</evidence>
<protein>
    <recommendedName>
        <fullName evidence="6">Cytochrome c biogenesis protein CcsB</fullName>
    </recommendedName>
</protein>
<evidence type="ECO:0000256" key="6">
    <source>
        <dbReference type="HAMAP-Rule" id="MF_01392"/>
    </source>
</evidence>
<reference evidence="9 10" key="1">
    <citation type="submission" date="2023-12" db="EMBL/GenBank/DDBJ databases">
        <title>Baltic Sea Cyanobacteria.</title>
        <authorList>
            <person name="Delbaje E."/>
            <person name="Fewer D.P."/>
            <person name="Shishido T.K."/>
        </authorList>
    </citation>
    <scope>NUCLEOTIDE SEQUENCE [LARGE SCALE GENOMIC DNA]</scope>
    <source>
        <strain evidence="9 10">UHCC 0281</strain>
    </source>
</reference>
<accession>A0ABU5T0R2</accession>
<comment type="function">
    <text evidence="6">Required during biogenesis of c-type cytochromes (cytochrome c6 and cytochrome f) at the step of heme attachment.</text>
</comment>
<keyword evidence="5 6" id="KW-0472">Membrane</keyword>
<dbReference type="HAMAP" id="MF_01392">
    <property type="entry name" value="CytC_Ccs1"/>
    <property type="match status" value="1"/>
</dbReference>
<feature type="transmembrane region" description="Helical" evidence="7">
    <location>
        <begin position="21"/>
        <end position="42"/>
    </location>
</feature>
<evidence type="ECO:0000259" key="8">
    <source>
        <dbReference type="Pfam" id="PF05140"/>
    </source>
</evidence>
<comment type="similarity">
    <text evidence="6">Belongs to the Ccs1/CcsB family.</text>
</comment>
<keyword evidence="3 6" id="KW-0201">Cytochrome c-type biogenesis</keyword>
<evidence type="ECO:0000313" key="10">
    <source>
        <dbReference type="Proteomes" id="UP001302329"/>
    </source>
</evidence>
<evidence type="ECO:0000256" key="4">
    <source>
        <dbReference type="ARBA" id="ARBA00022989"/>
    </source>
</evidence>
<comment type="subunit">
    <text evidence="6">May interact with CcsA.</text>
</comment>
<organism evidence="9 10">
    <name type="scientific">Cyanobium gracile UHCC 0281</name>
    <dbReference type="NCBI Taxonomy" id="3110309"/>
    <lineage>
        <taxon>Bacteria</taxon>
        <taxon>Bacillati</taxon>
        <taxon>Cyanobacteriota</taxon>
        <taxon>Cyanophyceae</taxon>
        <taxon>Synechococcales</taxon>
        <taxon>Prochlorococcaceae</taxon>
        <taxon>Cyanobium</taxon>
    </lineage>
</organism>
<evidence type="ECO:0000256" key="7">
    <source>
        <dbReference type="SAM" id="Phobius"/>
    </source>
</evidence>
<comment type="caution">
    <text evidence="9">The sequence shown here is derived from an EMBL/GenBank/DDBJ whole genome shotgun (WGS) entry which is preliminary data.</text>
</comment>
<feature type="domain" description="ResB-like" evidence="8">
    <location>
        <begin position="22"/>
        <end position="283"/>
    </location>
</feature>
<feature type="domain" description="ResB-like" evidence="8">
    <location>
        <begin position="360"/>
        <end position="428"/>
    </location>
</feature>
<dbReference type="PANTHER" id="PTHR31566:SF0">
    <property type="entry name" value="CYTOCHROME C BIOGENESIS PROTEIN CCS1, CHLOROPLASTIC"/>
    <property type="match status" value="1"/>
</dbReference>
<feature type="transmembrane region" description="Helical" evidence="7">
    <location>
        <begin position="173"/>
        <end position="191"/>
    </location>
</feature>
<keyword evidence="2 6" id="KW-0812">Transmembrane</keyword>
<comment type="subcellular location">
    <subcellularLocation>
        <location evidence="6">Cellular thylakoid membrane</location>
        <topology evidence="6">Multi-pass membrane protein</topology>
    </subcellularLocation>
    <subcellularLocation>
        <location evidence="1">Membrane</location>
        <topology evidence="1">Multi-pass membrane protein</topology>
    </subcellularLocation>
</comment>
<evidence type="ECO:0000256" key="5">
    <source>
        <dbReference type="ARBA" id="ARBA00023136"/>
    </source>
</evidence>
<keyword evidence="4 6" id="KW-1133">Transmembrane helix</keyword>
<dbReference type="Proteomes" id="UP001302329">
    <property type="component" value="Unassembled WGS sequence"/>
</dbReference>
<keyword evidence="10" id="KW-1185">Reference proteome</keyword>